<dbReference type="OrthoDB" id="9801954at2"/>
<dbReference type="Gene3D" id="3.40.50.2000">
    <property type="entry name" value="Glycogen Phosphorylase B"/>
    <property type="match status" value="1"/>
</dbReference>
<evidence type="ECO:0000313" key="2">
    <source>
        <dbReference type="Proteomes" id="UP000176037"/>
    </source>
</evidence>
<dbReference type="PANTHER" id="PTHR46656">
    <property type="entry name" value="PUTATIVE-RELATED"/>
    <property type="match status" value="1"/>
</dbReference>
<dbReference type="AlphaFoldDB" id="A0A1E8FEU7"/>
<sequence length="369" mass="41506">MKVVLVGHPFSPIGMGEQLVSLSSALSACYFPHKIFDVFPSLQNMNESEREWIKPILTTDINDADIRIFNINGDEVDDVINQLNKTGLNWESATNVIMPAWELSNYPIEWQEKLNMFDEIWAISNFVKKCMSKFFDGPVRHIGQACERRKGAIYSRKYFGLTDSAHIILGFFDESSYFTRKNPRALVQILDRLEDEIPEEDYQIVIKTKNFNKESSFSAKSHPKLKQISGNLTYDEITSLITASDTFVSLHRSEGLGRGGAEAALLGKSSVITGYSGVEDYINHPSVFPVNYKLVECQEGDYPHCIGQSWAEPDIEHAVRILIDLIKNSREIESDTYNGSENITNLGVGFKAISAITKIAETRSSGEIL</sequence>
<keyword evidence="2" id="KW-1185">Reference proteome</keyword>
<evidence type="ECO:0008006" key="3">
    <source>
        <dbReference type="Google" id="ProtNLM"/>
    </source>
</evidence>
<protein>
    <recommendedName>
        <fullName evidence="3">Glycosyl transferase family 1 domain-containing protein</fullName>
    </recommendedName>
</protein>
<gene>
    <name evidence="1" type="ORF">BFC17_17545</name>
</gene>
<reference evidence="1 2" key="1">
    <citation type="submission" date="2016-09" db="EMBL/GenBank/DDBJ databases">
        <title>Alteromonas lipolytica, a new species isolated from sea water.</title>
        <authorList>
            <person name="Wu Y.-H."/>
            <person name="Cheng H."/>
            <person name="Xu X.-W."/>
        </authorList>
    </citation>
    <scope>NUCLEOTIDE SEQUENCE [LARGE SCALE GENOMIC DNA]</scope>
    <source>
        <strain evidence="1 2">JW12</strain>
    </source>
</reference>
<name>A0A1E8FEU7_9ALTE</name>
<dbReference type="PROSITE" id="PS51257">
    <property type="entry name" value="PROKAR_LIPOPROTEIN"/>
    <property type="match status" value="1"/>
</dbReference>
<proteinExistence type="predicted"/>
<dbReference type="EMBL" id="MJIC01000011">
    <property type="protein sequence ID" value="OFI34441.1"/>
    <property type="molecule type" value="Genomic_DNA"/>
</dbReference>
<organism evidence="1 2">
    <name type="scientific">Alteromonas lipolytica</name>
    <dbReference type="NCBI Taxonomy" id="1856405"/>
    <lineage>
        <taxon>Bacteria</taxon>
        <taxon>Pseudomonadati</taxon>
        <taxon>Pseudomonadota</taxon>
        <taxon>Gammaproteobacteria</taxon>
        <taxon>Alteromonadales</taxon>
        <taxon>Alteromonadaceae</taxon>
        <taxon>Alteromonas/Salinimonas group</taxon>
        <taxon>Alteromonas</taxon>
    </lineage>
</organism>
<dbReference type="STRING" id="1856405.BFC17_17545"/>
<dbReference type="Proteomes" id="UP000176037">
    <property type="component" value="Unassembled WGS sequence"/>
</dbReference>
<dbReference type="RefSeq" id="WP_070176314.1">
    <property type="nucleotide sequence ID" value="NZ_BMJR01000012.1"/>
</dbReference>
<dbReference type="CDD" id="cd01635">
    <property type="entry name" value="Glycosyltransferase_GTB-type"/>
    <property type="match status" value="1"/>
</dbReference>
<dbReference type="PANTHER" id="PTHR46656:SF3">
    <property type="entry name" value="PUTATIVE-RELATED"/>
    <property type="match status" value="1"/>
</dbReference>
<evidence type="ECO:0000313" key="1">
    <source>
        <dbReference type="EMBL" id="OFI34441.1"/>
    </source>
</evidence>
<accession>A0A1E8FEU7</accession>
<dbReference type="SUPFAM" id="SSF53756">
    <property type="entry name" value="UDP-Glycosyltransferase/glycogen phosphorylase"/>
    <property type="match status" value="1"/>
</dbReference>
<comment type="caution">
    <text evidence="1">The sequence shown here is derived from an EMBL/GenBank/DDBJ whole genome shotgun (WGS) entry which is preliminary data.</text>
</comment>